<evidence type="ECO:0000313" key="2">
    <source>
        <dbReference type="Proteomes" id="UP000199403"/>
    </source>
</evidence>
<evidence type="ECO:0000313" key="1">
    <source>
        <dbReference type="EMBL" id="SEJ56553.1"/>
    </source>
</evidence>
<dbReference type="AlphaFoldDB" id="A0A1H6ZSQ9"/>
<dbReference type="RefSeq" id="WP_092176439.1">
    <property type="nucleotide sequence ID" value="NZ_FNZH01000005.1"/>
</dbReference>
<name>A0A1H6ZSQ9_9BACT</name>
<organism evidence="1 2">
    <name type="scientific">Cyclobacterium xiamenense</name>
    <dbReference type="NCBI Taxonomy" id="1297121"/>
    <lineage>
        <taxon>Bacteria</taxon>
        <taxon>Pseudomonadati</taxon>
        <taxon>Bacteroidota</taxon>
        <taxon>Cytophagia</taxon>
        <taxon>Cytophagales</taxon>
        <taxon>Cyclobacteriaceae</taxon>
        <taxon>Cyclobacterium</taxon>
    </lineage>
</organism>
<sequence length="287" mass="32746">MKKSLHSKFEIRLAFERNTENPSRLFKSFAEMIDGINSLDFIIAESVNTKVKSKIVLDDIEKGSLIGRFWNELVVSEDGQIDNSPANEKIEEYIEESRAESFKFLAERKHTVNDLEKLKEKISEIAVSKDLPETFNYAEPDTLKLAEAINKINDSTNKLSETESFELKSPNNEVKDIKSGTIKIDIEDVENALTDNEIINETEVYYLIKKPDFLGDSAWSFKHGNKAVSVKILDQEWLDKFLSGQIPVVPGDSLQVKIKQTSKYNRNGYLIAEKTEIIEVINVIHNQ</sequence>
<gene>
    <name evidence="1" type="ORF">SAMN05192553_105122</name>
</gene>
<dbReference type="EMBL" id="FNZH01000005">
    <property type="protein sequence ID" value="SEJ56553.1"/>
    <property type="molecule type" value="Genomic_DNA"/>
</dbReference>
<dbReference type="OrthoDB" id="893065at2"/>
<reference evidence="2" key="1">
    <citation type="submission" date="2016-10" db="EMBL/GenBank/DDBJ databases">
        <authorList>
            <person name="Varghese N."/>
            <person name="Submissions S."/>
        </authorList>
    </citation>
    <scope>NUCLEOTIDE SEQUENCE [LARGE SCALE GENOMIC DNA]</scope>
    <source>
        <strain evidence="2">IBRC-M 10761</strain>
    </source>
</reference>
<dbReference type="STRING" id="1416801.SAMN05192553_105122"/>
<dbReference type="Proteomes" id="UP000199403">
    <property type="component" value="Unassembled WGS sequence"/>
</dbReference>
<protein>
    <submittedName>
        <fullName evidence="1">Uncharacterized protein</fullName>
    </submittedName>
</protein>
<proteinExistence type="predicted"/>
<keyword evidence="2" id="KW-1185">Reference proteome</keyword>
<accession>A0A1H6ZSQ9</accession>